<keyword evidence="1" id="KW-0808">Transferase</keyword>
<dbReference type="RefSeq" id="WP_013962701.1">
    <property type="nucleotide sequence ID" value="NC_015730.1"/>
</dbReference>
<dbReference type="Gene3D" id="3.90.1200.10">
    <property type="match status" value="1"/>
</dbReference>
<dbReference type="KEGG" id="rli:RLO149_c028260"/>
<dbReference type="AlphaFoldDB" id="F7ZG55"/>
<evidence type="ECO:0000313" key="2">
    <source>
        <dbReference type="Proteomes" id="UP000001353"/>
    </source>
</evidence>
<reference evidence="1 2" key="1">
    <citation type="journal article" date="2011" name="BMC Genomics">
        <title>Comparative genome analysis and genome-guided physiological analysis of Roseobacter litoralis.</title>
        <authorList>
            <person name="Kalhoefer D."/>
            <person name="Thole S."/>
            <person name="Voget S."/>
            <person name="Lehmann R."/>
            <person name="Liesegang H."/>
            <person name="Wollher A."/>
            <person name="Daniel R."/>
            <person name="Simon M."/>
            <person name="Brinkhoff T."/>
        </authorList>
    </citation>
    <scope>NUCLEOTIDE SEQUENCE [LARGE SCALE GENOMIC DNA]</scope>
    <source>
        <strain evidence="2">ATCC 49566 / DSM 6996 / JCM 21268 / NBRC 15278 / OCh 149</strain>
    </source>
</reference>
<dbReference type="STRING" id="391595.RLO149_c028260"/>
<name>F7ZG55_ROSLO</name>
<dbReference type="eggNOG" id="COG0510">
    <property type="taxonomic scope" value="Bacteria"/>
</dbReference>
<dbReference type="GO" id="GO:0006646">
    <property type="term" value="P:phosphatidylethanolamine biosynthetic process"/>
    <property type="evidence" value="ECO:0007669"/>
    <property type="project" value="TreeGrafter"/>
</dbReference>
<sequence>MSSTLEEQLRNAVNSVPGWSWDEVDVAPLDGGVTNANFVAIKDGKKHFMKVFGSGTDSFINRDASNDASVQAHAMGIGPRVLHFDKKTGLEVAEFLLGYRASTNADYAHRVYLESVVDLYKIFHSGQPLSETKTCFDMIDEHIEQGQSLGAIYPVDIDWLMKQYMKSKSAFLAAGLDLVPCHNDPMPGNFMVSEKQGILTDMKMIDFEYASNNERAYELGMFLGEMFIDEKTSLEMVERYYGHASMDIVARVTVGRALADMKWGSWAVQQRQLQSWDFDYQKYGIWKYARARMVFNDPRWDDWLRAL</sequence>
<dbReference type="HOGENOM" id="CLU_055115_0_0_5"/>
<dbReference type="EMBL" id="CP002623">
    <property type="protein sequence ID" value="AEI94786.1"/>
    <property type="molecule type" value="Genomic_DNA"/>
</dbReference>
<dbReference type="OrthoDB" id="179763at2"/>
<dbReference type="InterPro" id="IPR011009">
    <property type="entry name" value="Kinase-like_dom_sf"/>
</dbReference>
<organism evidence="1 2">
    <name type="scientific">Roseobacter litoralis (strain ATCC 49566 / DSM 6996 / JCM 21268 / NBRC 15278 / OCh 149)</name>
    <dbReference type="NCBI Taxonomy" id="391595"/>
    <lineage>
        <taxon>Bacteria</taxon>
        <taxon>Pseudomonadati</taxon>
        <taxon>Pseudomonadota</taxon>
        <taxon>Alphaproteobacteria</taxon>
        <taxon>Rhodobacterales</taxon>
        <taxon>Roseobacteraceae</taxon>
        <taxon>Roseobacter</taxon>
    </lineage>
</organism>
<dbReference type="PANTHER" id="PTHR22603:SF66">
    <property type="entry name" value="ETHANOLAMINE KINASE"/>
    <property type="match status" value="1"/>
</dbReference>
<keyword evidence="1" id="KW-0418">Kinase</keyword>
<dbReference type="PANTHER" id="PTHR22603">
    <property type="entry name" value="CHOLINE/ETHANOALAMINE KINASE"/>
    <property type="match status" value="1"/>
</dbReference>
<proteinExistence type="predicted"/>
<dbReference type="Gene3D" id="3.30.200.20">
    <property type="entry name" value="Phosphorylase Kinase, domain 1"/>
    <property type="match status" value="1"/>
</dbReference>
<protein>
    <submittedName>
        <fullName evidence="1">Choline/ethanolamine kinase</fullName>
    </submittedName>
</protein>
<accession>F7ZG55</accession>
<dbReference type="CDD" id="cd05151">
    <property type="entry name" value="ChoK-like"/>
    <property type="match status" value="1"/>
</dbReference>
<dbReference type="Pfam" id="PF01633">
    <property type="entry name" value="Choline_kinase"/>
    <property type="match status" value="1"/>
</dbReference>
<evidence type="ECO:0000313" key="1">
    <source>
        <dbReference type="EMBL" id="AEI94786.1"/>
    </source>
</evidence>
<dbReference type="SUPFAM" id="SSF56112">
    <property type="entry name" value="Protein kinase-like (PK-like)"/>
    <property type="match status" value="1"/>
</dbReference>
<gene>
    <name evidence="1" type="ordered locus">RLO149_c028260</name>
</gene>
<keyword evidence="2" id="KW-1185">Reference proteome</keyword>
<dbReference type="GO" id="GO:0004305">
    <property type="term" value="F:ethanolamine kinase activity"/>
    <property type="evidence" value="ECO:0007669"/>
    <property type="project" value="TreeGrafter"/>
</dbReference>
<dbReference type="GO" id="GO:0005737">
    <property type="term" value="C:cytoplasm"/>
    <property type="evidence" value="ECO:0007669"/>
    <property type="project" value="TreeGrafter"/>
</dbReference>
<dbReference type="Proteomes" id="UP000001353">
    <property type="component" value="Chromosome"/>
</dbReference>